<reference evidence="7 8" key="1">
    <citation type="submission" date="2019-07" db="EMBL/GenBank/DDBJ databases">
        <title>Whole genome shotgun sequence of Microvirga aerophila NBRC 106136.</title>
        <authorList>
            <person name="Hosoyama A."/>
            <person name="Uohara A."/>
            <person name="Ohji S."/>
            <person name="Ichikawa N."/>
        </authorList>
    </citation>
    <scope>NUCLEOTIDE SEQUENCE [LARGE SCALE GENOMIC DNA]</scope>
    <source>
        <strain evidence="7 8">NBRC 106136</strain>
    </source>
</reference>
<dbReference type="EMBL" id="BJYU01000001">
    <property type="protein sequence ID" value="GEO12486.1"/>
    <property type="molecule type" value="Genomic_DNA"/>
</dbReference>
<dbReference type="Gene3D" id="3.20.20.140">
    <property type="entry name" value="Metal-dependent hydrolases"/>
    <property type="match status" value="1"/>
</dbReference>
<feature type="active site" description="Proton donor/acceptor" evidence="5">
    <location>
        <position position="230"/>
    </location>
</feature>
<evidence type="ECO:0000256" key="3">
    <source>
        <dbReference type="ARBA" id="ARBA00022801"/>
    </source>
</evidence>
<dbReference type="InterPro" id="IPR032466">
    <property type="entry name" value="Metal_Hydrolase"/>
</dbReference>
<dbReference type="InterPro" id="IPR003764">
    <property type="entry name" value="GlcNAc_6-P_deAcase"/>
</dbReference>
<comment type="cofactor">
    <cofactor evidence="6">
        <name>a divalent metal cation</name>
        <dbReference type="ChEBI" id="CHEBI:60240"/>
    </cofactor>
    <text evidence="6">Binds 1 divalent metal cation per subunit.</text>
</comment>
<evidence type="ECO:0000256" key="1">
    <source>
        <dbReference type="ARBA" id="ARBA00010716"/>
    </source>
</evidence>
<protein>
    <submittedName>
        <fullName evidence="7">N-acetylglucosamine-6-phosphate deacetylase</fullName>
    </submittedName>
</protein>
<feature type="binding site" evidence="6">
    <location>
        <position position="172"/>
    </location>
    <ligand>
        <name>Zn(2+)</name>
        <dbReference type="ChEBI" id="CHEBI:29105"/>
    </ligand>
</feature>
<evidence type="ECO:0000313" key="7">
    <source>
        <dbReference type="EMBL" id="GEO12486.1"/>
    </source>
</evidence>
<accession>A0A512BKI8</accession>
<proteinExistence type="inferred from homology"/>
<evidence type="ECO:0000313" key="8">
    <source>
        <dbReference type="Proteomes" id="UP000321085"/>
    </source>
</evidence>
<feature type="binding site" evidence="6">
    <location>
        <position position="151"/>
    </location>
    <ligand>
        <name>Zn(2+)</name>
        <dbReference type="ChEBI" id="CHEBI:29105"/>
    </ligand>
</feature>
<keyword evidence="4" id="KW-0119">Carbohydrate metabolism</keyword>
<evidence type="ECO:0000256" key="4">
    <source>
        <dbReference type="PIRNR" id="PIRNR038994"/>
    </source>
</evidence>
<comment type="caution">
    <text evidence="7">The sequence shown here is derived from an EMBL/GenBank/DDBJ whole genome shotgun (WGS) entry which is preliminary data.</text>
</comment>
<dbReference type="OrthoDB" id="9776488at2"/>
<evidence type="ECO:0000256" key="2">
    <source>
        <dbReference type="ARBA" id="ARBA00022723"/>
    </source>
</evidence>
<dbReference type="GO" id="GO:0046872">
    <property type="term" value="F:metal ion binding"/>
    <property type="evidence" value="ECO:0007669"/>
    <property type="project" value="UniProtKB-KW"/>
</dbReference>
<dbReference type="GO" id="GO:0008448">
    <property type="term" value="F:N-acetylglucosamine-6-phosphate deacetylase activity"/>
    <property type="evidence" value="ECO:0007669"/>
    <property type="project" value="InterPro"/>
</dbReference>
<dbReference type="SUPFAM" id="SSF51556">
    <property type="entry name" value="Metallo-dependent hydrolases"/>
    <property type="match status" value="1"/>
</dbReference>
<sequence>MRSAGLFDLQVNGFAGVDFNSEEIDADRLDHALEAMLATGVTSCLPTLITASADRLAARFASLDRAVAGSRLGPLMVPGYHLEGPFLNSTEGYAGCHPASAMTAPDIAMIERLTRDLLRPILLVTVAPELPGSLDFISAMASTGRLVAIGHSAADAATVARAAQAGARLSTHLGNGLPQMLHKVDNPLFWQLAEDGLSASLIADGIHLPSQAVKVILRVKGLERSILVSDAVSAAATGPGLYPFADMLVEHASDGSVRLPGSRYLAGSALTLDAAVRNLVNWDLATPEQAVRMASQNPRDLMLPAFKAFSIESHEGEVAWSQDLRPREVRIGLVKRTIHSTRQLA</sequence>
<gene>
    <name evidence="7" type="primary">nagA_1</name>
    <name evidence="7" type="ORF">MAE02_01820</name>
</gene>
<dbReference type="AlphaFoldDB" id="A0A512BKI8"/>
<keyword evidence="2 6" id="KW-0479">Metal-binding</keyword>
<comment type="similarity">
    <text evidence="1 4">Belongs to the metallo-dependent hydrolases superfamily. NagA family.</text>
</comment>
<keyword evidence="8" id="KW-1185">Reference proteome</keyword>
<keyword evidence="3 4" id="KW-0378">Hydrolase</keyword>
<dbReference type="PANTHER" id="PTHR11113">
    <property type="entry name" value="N-ACETYLGLUCOSAMINE-6-PHOSPHATE DEACETYLASE"/>
    <property type="match status" value="1"/>
</dbReference>
<dbReference type="Proteomes" id="UP000321085">
    <property type="component" value="Unassembled WGS sequence"/>
</dbReference>
<feature type="binding site" evidence="6">
    <location>
        <position position="83"/>
    </location>
    <ligand>
        <name>Zn(2+)</name>
        <dbReference type="ChEBI" id="CHEBI:29105"/>
    </ligand>
</feature>
<dbReference type="PANTHER" id="PTHR11113:SF14">
    <property type="entry name" value="N-ACETYLGLUCOSAMINE-6-PHOSPHATE DEACETYLASE"/>
    <property type="match status" value="1"/>
</dbReference>
<dbReference type="PIRSF" id="PIRSF038994">
    <property type="entry name" value="NagA"/>
    <property type="match status" value="1"/>
</dbReference>
<dbReference type="RefSeq" id="WP_114184388.1">
    <property type="nucleotide sequence ID" value="NZ_BJYU01000001.1"/>
</dbReference>
<organism evidence="7 8">
    <name type="scientific">Microvirga aerophila</name>
    <dbReference type="NCBI Taxonomy" id="670291"/>
    <lineage>
        <taxon>Bacteria</taxon>
        <taxon>Pseudomonadati</taxon>
        <taxon>Pseudomonadota</taxon>
        <taxon>Alphaproteobacteria</taxon>
        <taxon>Hyphomicrobiales</taxon>
        <taxon>Methylobacteriaceae</taxon>
        <taxon>Microvirga</taxon>
    </lineage>
</organism>
<name>A0A512BKI8_9HYPH</name>
<evidence type="ECO:0000256" key="6">
    <source>
        <dbReference type="PIRSR" id="PIRSR038994-3"/>
    </source>
</evidence>
<dbReference type="GO" id="GO:0006046">
    <property type="term" value="P:N-acetylglucosamine catabolic process"/>
    <property type="evidence" value="ECO:0007669"/>
    <property type="project" value="TreeGrafter"/>
</dbReference>
<evidence type="ECO:0000256" key="5">
    <source>
        <dbReference type="PIRSR" id="PIRSR038994-1"/>
    </source>
</evidence>